<keyword evidence="7" id="KW-1185">Reference proteome</keyword>
<accession>A0AAD9JTI7</accession>
<evidence type="ECO:0000313" key="6">
    <source>
        <dbReference type="EMBL" id="KAK2159124.1"/>
    </source>
</evidence>
<evidence type="ECO:0000256" key="4">
    <source>
        <dbReference type="ARBA" id="ARBA00023136"/>
    </source>
</evidence>
<dbReference type="Gene3D" id="3.40.50.2300">
    <property type="match status" value="1"/>
</dbReference>
<keyword evidence="3" id="KW-1133">Transmembrane helix</keyword>
<comment type="caution">
    <text evidence="6">The sequence shown here is derived from an EMBL/GenBank/DDBJ whole genome shotgun (WGS) entry which is preliminary data.</text>
</comment>
<evidence type="ECO:0000313" key="7">
    <source>
        <dbReference type="Proteomes" id="UP001208570"/>
    </source>
</evidence>
<keyword evidence="4" id="KW-0472">Membrane</keyword>
<feature type="domain" description="Receptor ligand binding region" evidence="5">
    <location>
        <begin position="2"/>
        <end position="68"/>
    </location>
</feature>
<gene>
    <name evidence="6" type="ORF">LSH36_158g05029</name>
</gene>
<evidence type="ECO:0000259" key="5">
    <source>
        <dbReference type="Pfam" id="PF01094"/>
    </source>
</evidence>
<dbReference type="SUPFAM" id="SSF53822">
    <property type="entry name" value="Periplasmic binding protein-like I"/>
    <property type="match status" value="1"/>
</dbReference>
<evidence type="ECO:0000256" key="3">
    <source>
        <dbReference type="ARBA" id="ARBA00022989"/>
    </source>
</evidence>
<feature type="non-terminal residue" evidence="6">
    <location>
        <position position="184"/>
    </location>
</feature>
<dbReference type="Pfam" id="PF01094">
    <property type="entry name" value="ANF_receptor"/>
    <property type="match status" value="1"/>
</dbReference>
<evidence type="ECO:0000256" key="1">
    <source>
        <dbReference type="ARBA" id="ARBA00004370"/>
    </source>
</evidence>
<dbReference type="AlphaFoldDB" id="A0AAD9JTI7"/>
<dbReference type="InterPro" id="IPR001828">
    <property type="entry name" value="ANF_lig-bd_rcpt"/>
</dbReference>
<proteinExistence type="predicted"/>
<name>A0AAD9JTI7_9ANNE</name>
<dbReference type="Proteomes" id="UP001208570">
    <property type="component" value="Unassembled WGS sequence"/>
</dbReference>
<dbReference type="EMBL" id="JAODUP010000158">
    <property type="protein sequence ID" value="KAK2159124.1"/>
    <property type="molecule type" value="Genomic_DNA"/>
</dbReference>
<sequence length="184" mass="20934">KCTDYRVSDKKLYPTFARTSPPATQVTKSIIALLRHFNWNKFAMVVGSSAKWQPIAEKMKILAVEHNLTLNGFFEFKEPYFSLKGKNPFPRIVSESYVDTRVYIFLGHHNAMIDFMANLDGRGLIATGEYMVIYIDLITTYDTSYAEYYFRSGADIIPYCTKQAAAIGCHHEDGSLRDTPHPGD</sequence>
<dbReference type="GO" id="GO:0016020">
    <property type="term" value="C:membrane"/>
    <property type="evidence" value="ECO:0007669"/>
    <property type="project" value="UniProtKB-SubCell"/>
</dbReference>
<reference evidence="6" key="1">
    <citation type="journal article" date="2023" name="Mol. Biol. Evol.">
        <title>Third-Generation Sequencing Reveals the Adaptive Role of the Epigenome in Three Deep-Sea Polychaetes.</title>
        <authorList>
            <person name="Perez M."/>
            <person name="Aroh O."/>
            <person name="Sun Y."/>
            <person name="Lan Y."/>
            <person name="Juniper S.K."/>
            <person name="Young C.R."/>
            <person name="Angers B."/>
            <person name="Qian P.Y."/>
        </authorList>
    </citation>
    <scope>NUCLEOTIDE SEQUENCE</scope>
    <source>
        <strain evidence="6">P08H-3</strain>
    </source>
</reference>
<dbReference type="InterPro" id="IPR028082">
    <property type="entry name" value="Peripla_BP_I"/>
</dbReference>
<organism evidence="6 7">
    <name type="scientific">Paralvinella palmiformis</name>
    <dbReference type="NCBI Taxonomy" id="53620"/>
    <lineage>
        <taxon>Eukaryota</taxon>
        <taxon>Metazoa</taxon>
        <taxon>Spiralia</taxon>
        <taxon>Lophotrochozoa</taxon>
        <taxon>Annelida</taxon>
        <taxon>Polychaeta</taxon>
        <taxon>Sedentaria</taxon>
        <taxon>Canalipalpata</taxon>
        <taxon>Terebellida</taxon>
        <taxon>Terebelliformia</taxon>
        <taxon>Alvinellidae</taxon>
        <taxon>Paralvinella</taxon>
    </lineage>
</organism>
<protein>
    <recommendedName>
        <fullName evidence="5">Receptor ligand binding region domain-containing protein</fullName>
    </recommendedName>
</protein>
<comment type="subcellular location">
    <subcellularLocation>
        <location evidence="1">Membrane</location>
    </subcellularLocation>
</comment>
<evidence type="ECO:0000256" key="2">
    <source>
        <dbReference type="ARBA" id="ARBA00022692"/>
    </source>
</evidence>
<keyword evidence="2" id="KW-0812">Transmembrane</keyword>